<dbReference type="GO" id="GO:0016868">
    <property type="term" value="F:intramolecular phosphotransferase activity"/>
    <property type="evidence" value="ECO:0007669"/>
    <property type="project" value="InterPro"/>
</dbReference>
<feature type="domain" description="Alpha-D-phosphohexomutase alpha/beta/alpha" evidence="10">
    <location>
        <begin position="151"/>
        <end position="248"/>
    </location>
</feature>
<evidence type="ECO:0000256" key="5">
    <source>
        <dbReference type="ARBA" id="ARBA00022842"/>
    </source>
</evidence>
<dbReference type="InterPro" id="IPR005846">
    <property type="entry name" value="A-D-PHexomutase_a/b/a-III"/>
</dbReference>
<evidence type="ECO:0000256" key="2">
    <source>
        <dbReference type="ARBA" id="ARBA00010231"/>
    </source>
</evidence>
<evidence type="ECO:0000256" key="6">
    <source>
        <dbReference type="ARBA" id="ARBA00023235"/>
    </source>
</evidence>
<dbReference type="PROSITE" id="PS00710">
    <property type="entry name" value="PGM_PMM"/>
    <property type="match status" value="1"/>
</dbReference>
<dbReference type="AlphaFoldDB" id="A0A0G0QLG4"/>
<gene>
    <name evidence="12" type="ORF">UT75_C0002G0015</name>
</gene>
<dbReference type="SUPFAM" id="SSF53738">
    <property type="entry name" value="Phosphoglucomutase, first 3 domains"/>
    <property type="match status" value="3"/>
</dbReference>
<dbReference type="GO" id="GO:0000287">
    <property type="term" value="F:magnesium ion binding"/>
    <property type="evidence" value="ECO:0007669"/>
    <property type="project" value="InterPro"/>
</dbReference>
<dbReference type="InterPro" id="IPR005845">
    <property type="entry name" value="A-D-PHexomutase_a/b/a-II"/>
</dbReference>
<dbReference type="InterPro" id="IPR005844">
    <property type="entry name" value="A-D-PHexomutase_a/b/a-I"/>
</dbReference>
<dbReference type="Pfam" id="PF00408">
    <property type="entry name" value="PGM_PMM_IV"/>
    <property type="match status" value="1"/>
</dbReference>
<dbReference type="PATRIC" id="fig|1619033.3.peg.184"/>
<dbReference type="Gene3D" id="3.40.120.10">
    <property type="entry name" value="Alpha-D-Glucose-1,6-Bisphosphate, subunit A, domain 3"/>
    <property type="match status" value="3"/>
</dbReference>
<dbReference type="Pfam" id="PF02879">
    <property type="entry name" value="PGM_PMM_II"/>
    <property type="match status" value="1"/>
</dbReference>
<dbReference type="PANTHER" id="PTHR43771:SF1">
    <property type="entry name" value="PHOSPHOMANNOMUTASE"/>
    <property type="match status" value="1"/>
</dbReference>
<evidence type="ECO:0000259" key="9">
    <source>
        <dbReference type="Pfam" id="PF02878"/>
    </source>
</evidence>
<dbReference type="InterPro" id="IPR016055">
    <property type="entry name" value="A-D-PHexomutase_a/b/a-I/II/III"/>
</dbReference>
<dbReference type="SUPFAM" id="SSF55957">
    <property type="entry name" value="Phosphoglucomutase, C-terminal domain"/>
    <property type="match status" value="1"/>
</dbReference>
<comment type="similarity">
    <text evidence="2 7">Belongs to the phosphohexose mutase family.</text>
</comment>
<keyword evidence="5 7" id="KW-0460">Magnesium</keyword>
<sequence>MGDIFKAYDVRGIYPTELDENRAYLIAKATVKSLGAKKIVVGQDERSSSPGISEAVVRGAVEMGCDVIYIGQTTTPIFYFTVNHLQVDGGIMITASHNPIEYGGLKIVGRDAISVGLENGLAEIRDISNGEIGLADKRGNLIKKDDALDNYVSWILDNEKIKPGELDNFNIVIDIGDGPVFRSMKRVLDAIRINYTNLGGSFLSGKSPNPYRPSALDALIVKINNDKFDFGISLDLDGDRLAIVSNDGMIVSVSSILAMLWQQSFGLWSKPKIVYTANMSKNVVRIFGHRGIISKIGRVAVANSMRGKKASLGAENSGHIFFKEANYSECPEMVIIRLLKVLKDKKASISEVIKTLSGEYVGSGEIAIATDKDWKDVINIVKSKYSNGKISELDGVSIDFNDWWFNLRSSNTEPLMRLFVEAKSGELLNEKKNELINFIDKNKSV</sequence>
<reference evidence="12 13" key="1">
    <citation type="journal article" date="2015" name="Nature">
        <title>rRNA introns, odd ribosomes, and small enigmatic genomes across a large radiation of phyla.</title>
        <authorList>
            <person name="Brown C.T."/>
            <person name="Hug L.A."/>
            <person name="Thomas B.C."/>
            <person name="Sharon I."/>
            <person name="Castelle C.J."/>
            <person name="Singh A."/>
            <person name="Wilkins M.J."/>
            <person name="Williams K.H."/>
            <person name="Banfield J.F."/>
        </authorList>
    </citation>
    <scope>NUCLEOTIDE SEQUENCE [LARGE SCALE GENOMIC DNA]</scope>
</reference>
<name>A0A0G0QLG4_9BACT</name>
<evidence type="ECO:0000313" key="12">
    <source>
        <dbReference type="EMBL" id="KKR40978.1"/>
    </source>
</evidence>
<evidence type="ECO:0000259" key="10">
    <source>
        <dbReference type="Pfam" id="PF02879"/>
    </source>
</evidence>
<evidence type="ECO:0000256" key="7">
    <source>
        <dbReference type="RuleBase" id="RU004326"/>
    </source>
</evidence>
<feature type="domain" description="Alpha-D-phosphohexomutase C-terminal" evidence="8">
    <location>
        <begin position="392"/>
        <end position="435"/>
    </location>
</feature>
<dbReference type="InterPro" id="IPR036900">
    <property type="entry name" value="A-D-PHexomutase_C_sf"/>
</dbReference>
<evidence type="ECO:0000313" key="13">
    <source>
        <dbReference type="Proteomes" id="UP000034072"/>
    </source>
</evidence>
<dbReference type="Proteomes" id="UP000034072">
    <property type="component" value="Unassembled WGS sequence"/>
</dbReference>
<dbReference type="GO" id="GO:0005975">
    <property type="term" value="P:carbohydrate metabolic process"/>
    <property type="evidence" value="ECO:0007669"/>
    <property type="project" value="InterPro"/>
</dbReference>
<evidence type="ECO:0000256" key="1">
    <source>
        <dbReference type="ARBA" id="ARBA00001946"/>
    </source>
</evidence>
<protein>
    <submittedName>
        <fullName evidence="12">Phosphomannomutase</fullName>
    </submittedName>
</protein>
<proteinExistence type="inferred from homology"/>
<organism evidence="12 13">
    <name type="scientific">Candidatus Yanofskybacteria bacterium GW2011_GWE2_40_11</name>
    <dbReference type="NCBI Taxonomy" id="1619033"/>
    <lineage>
        <taxon>Bacteria</taxon>
        <taxon>Candidatus Yanofskyibacteriota</taxon>
    </lineage>
</organism>
<accession>A0A0G0QLG4</accession>
<dbReference type="InterPro" id="IPR016066">
    <property type="entry name" value="A-D-PHexomutase_CS"/>
</dbReference>
<dbReference type="PRINTS" id="PR00509">
    <property type="entry name" value="PGMPMM"/>
</dbReference>
<evidence type="ECO:0000259" key="8">
    <source>
        <dbReference type="Pfam" id="PF00408"/>
    </source>
</evidence>
<dbReference type="PANTHER" id="PTHR43771">
    <property type="entry name" value="PHOSPHOMANNOMUTASE"/>
    <property type="match status" value="1"/>
</dbReference>
<evidence type="ECO:0000256" key="3">
    <source>
        <dbReference type="ARBA" id="ARBA00022553"/>
    </source>
</evidence>
<comment type="caution">
    <text evidence="12">The sequence shown here is derived from an EMBL/GenBank/DDBJ whole genome shotgun (WGS) entry which is preliminary data.</text>
</comment>
<comment type="cofactor">
    <cofactor evidence="1">
        <name>Mg(2+)</name>
        <dbReference type="ChEBI" id="CHEBI:18420"/>
    </cofactor>
</comment>
<dbReference type="InterPro" id="IPR005841">
    <property type="entry name" value="Alpha-D-phosphohexomutase_SF"/>
</dbReference>
<feature type="domain" description="Alpha-D-phosphohexomutase alpha/beta/alpha" evidence="11">
    <location>
        <begin position="256"/>
        <end position="356"/>
    </location>
</feature>
<dbReference type="Pfam" id="PF02878">
    <property type="entry name" value="PGM_PMM_I"/>
    <property type="match status" value="1"/>
</dbReference>
<dbReference type="EMBL" id="LBXZ01000002">
    <property type="protein sequence ID" value="KKR40978.1"/>
    <property type="molecule type" value="Genomic_DNA"/>
</dbReference>
<evidence type="ECO:0000256" key="4">
    <source>
        <dbReference type="ARBA" id="ARBA00022723"/>
    </source>
</evidence>
<dbReference type="Pfam" id="PF02880">
    <property type="entry name" value="PGM_PMM_III"/>
    <property type="match status" value="1"/>
</dbReference>
<dbReference type="Gene3D" id="3.30.310.50">
    <property type="entry name" value="Alpha-D-phosphohexomutase, C-terminal domain"/>
    <property type="match status" value="1"/>
</dbReference>
<keyword evidence="3" id="KW-0597">Phosphoprotein</keyword>
<dbReference type="InterPro" id="IPR005843">
    <property type="entry name" value="A-D-PHexomutase_C"/>
</dbReference>
<feature type="domain" description="Alpha-D-phosphohexomutase alpha/beta/alpha" evidence="9">
    <location>
        <begin position="4"/>
        <end position="126"/>
    </location>
</feature>
<keyword evidence="6" id="KW-0413">Isomerase</keyword>
<keyword evidence="4 7" id="KW-0479">Metal-binding</keyword>
<evidence type="ECO:0000259" key="11">
    <source>
        <dbReference type="Pfam" id="PF02880"/>
    </source>
</evidence>